<keyword evidence="2 4" id="KW-0479">Metal-binding</keyword>
<protein>
    <recommendedName>
        <fullName evidence="7">Indoleamine 2,3-dioxygenase</fullName>
    </recommendedName>
</protein>
<evidence type="ECO:0000256" key="2">
    <source>
        <dbReference type="ARBA" id="ARBA00022723"/>
    </source>
</evidence>
<accession>A0A0C3CAX0</accession>
<evidence type="ECO:0000313" key="6">
    <source>
        <dbReference type="Proteomes" id="UP000053424"/>
    </source>
</evidence>
<evidence type="ECO:0008006" key="7">
    <source>
        <dbReference type="Google" id="ProtNLM"/>
    </source>
</evidence>
<reference evidence="6" key="2">
    <citation type="submission" date="2015-01" db="EMBL/GenBank/DDBJ databases">
        <title>Evolutionary Origins and Diversification of the Mycorrhizal Mutualists.</title>
        <authorList>
            <consortium name="DOE Joint Genome Institute"/>
            <consortium name="Mycorrhizal Genomics Consortium"/>
            <person name="Kohler A."/>
            <person name="Kuo A."/>
            <person name="Nagy L.G."/>
            <person name="Floudas D."/>
            <person name="Copeland A."/>
            <person name="Barry K.W."/>
            <person name="Cichocki N."/>
            <person name="Veneault-Fourrey C."/>
            <person name="LaButti K."/>
            <person name="Lindquist E.A."/>
            <person name="Lipzen A."/>
            <person name="Lundell T."/>
            <person name="Morin E."/>
            <person name="Murat C."/>
            <person name="Riley R."/>
            <person name="Ohm R."/>
            <person name="Sun H."/>
            <person name="Tunlid A."/>
            <person name="Henrissat B."/>
            <person name="Grigoriev I.V."/>
            <person name="Hibbett D.S."/>
            <person name="Martin F."/>
        </authorList>
    </citation>
    <scope>NUCLEOTIDE SEQUENCE [LARGE SCALE GENOMIC DNA]</scope>
    <source>
        <strain evidence="6">h7</strain>
    </source>
</reference>
<dbReference type="STRING" id="686832.A0A0C3CAX0"/>
<dbReference type="GO" id="GO:0046872">
    <property type="term" value="F:metal ion binding"/>
    <property type="evidence" value="ECO:0007669"/>
    <property type="project" value="UniProtKB-KW"/>
</dbReference>
<keyword evidence="6" id="KW-1185">Reference proteome</keyword>
<dbReference type="GO" id="GO:0020037">
    <property type="term" value="F:heme binding"/>
    <property type="evidence" value="ECO:0007669"/>
    <property type="project" value="InterPro"/>
</dbReference>
<dbReference type="GO" id="GO:0019441">
    <property type="term" value="P:L-tryptophan catabolic process to kynurenine"/>
    <property type="evidence" value="ECO:0007669"/>
    <property type="project" value="InterPro"/>
</dbReference>
<dbReference type="InterPro" id="IPR000898">
    <property type="entry name" value="Indolamine_dOase"/>
</dbReference>
<evidence type="ECO:0000256" key="4">
    <source>
        <dbReference type="PIRSR" id="PIRSR600898-1"/>
    </source>
</evidence>
<comment type="similarity">
    <text evidence="1">Belongs to the indoleamine 2,3-dioxygenase family.</text>
</comment>
<gene>
    <name evidence="5" type="ORF">M413DRAFT_446127</name>
</gene>
<dbReference type="Gene3D" id="1.20.58.480">
    <property type="match status" value="1"/>
</dbReference>
<keyword evidence="3 4" id="KW-0408">Iron</keyword>
<dbReference type="InterPro" id="IPR037217">
    <property type="entry name" value="Trp/Indoleamine_2_3_dOase-like"/>
</dbReference>
<evidence type="ECO:0000313" key="5">
    <source>
        <dbReference type="EMBL" id="KIM40736.1"/>
    </source>
</evidence>
<dbReference type="Pfam" id="PF01231">
    <property type="entry name" value="IDO"/>
    <property type="match status" value="1"/>
</dbReference>
<dbReference type="PANTHER" id="PTHR28657">
    <property type="entry name" value="INDOLEAMINE 2,3-DIOXYGENASE"/>
    <property type="match status" value="1"/>
</dbReference>
<dbReference type="AlphaFoldDB" id="A0A0C3CAX0"/>
<evidence type="ECO:0000256" key="3">
    <source>
        <dbReference type="ARBA" id="ARBA00023004"/>
    </source>
</evidence>
<reference evidence="5 6" key="1">
    <citation type="submission" date="2014-04" db="EMBL/GenBank/DDBJ databases">
        <authorList>
            <consortium name="DOE Joint Genome Institute"/>
            <person name="Kuo A."/>
            <person name="Gay G."/>
            <person name="Dore J."/>
            <person name="Kohler A."/>
            <person name="Nagy L.G."/>
            <person name="Floudas D."/>
            <person name="Copeland A."/>
            <person name="Barry K.W."/>
            <person name="Cichocki N."/>
            <person name="Veneault-Fourrey C."/>
            <person name="LaButti K."/>
            <person name="Lindquist E.A."/>
            <person name="Lipzen A."/>
            <person name="Lundell T."/>
            <person name="Morin E."/>
            <person name="Murat C."/>
            <person name="Sun H."/>
            <person name="Tunlid A."/>
            <person name="Henrissat B."/>
            <person name="Grigoriev I.V."/>
            <person name="Hibbett D.S."/>
            <person name="Martin F."/>
            <person name="Nordberg H.P."/>
            <person name="Cantor M.N."/>
            <person name="Hua S.X."/>
        </authorList>
    </citation>
    <scope>NUCLEOTIDE SEQUENCE [LARGE SCALE GENOMIC DNA]</scope>
    <source>
        <strain evidence="6">h7</strain>
    </source>
</reference>
<dbReference type="HOGENOM" id="CLU_010089_2_0_1"/>
<dbReference type="PANTHER" id="PTHR28657:SF5">
    <property type="entry name" value="INDOLEAMINE 2,3-DIOXYGENASE"/>
    <property type="match status" value="1"/>
</dbReference>
<dbReference type="Proteomes" id="UP000053424">
    <property type="component" value="Unassembled WGS sequence"/>
</dbReference>
<dbReference type="SUPFAM" id="SSF140959">
    <property type="entry name" value="Indolic compounds 2,3-dioxygenase-like"/>
    <property type="match status" value="1"/>
</dbReference>
<feature type="binding site" description="proximal binding residue" evidence="4">
    <location>
        <position position="416"/>
    </location>
    <ligand>
        <name>heme b</name>
        <dbReference type="ChEBI" id="CHEBI:60344"/>
    </ligand>
    <ligandPart>
        <name>Fe</name>
        <dbReference type="ChEBI" id="CHEBI:18248"/>
    </ligandPart>
</feature>
<dbReference type="GO" id="GO:0005737">
    <property type="term" value="C:cytoplasm"/>
    <property type="evidence" value="ECO:0007669"/>
    <property type="project" value="TreeGrafter"/>
</dbReference>
<dbReference type="OrthoDB" id="540174at2759"/>
<evidence type="ECO:0000256" key="1">
    <source>
        <dbReference type="ARBA" id="ARBA00007119"/>
    </source>
</evidence>
<proteinExistence type="inferred from homology"/>
<dbReference type="EMBL" id="KN831782">
    <property type="protein sequence ID" value="KIM40736.1"/>
    <property type="molecule type" value="Genomic_DNA"/>
</dbReference>
<sequence>MSQLDSNHFLSLPRPGIFIGPPEGVPDTTTLAAHDFDVDTRTGFMPPQIPLIRLNSEWEPWEVTLEDAISRKLQLGDRVDLEESEKLKSETWRERVRALPILSIDNLKNRETDLRRAHQVLGWIMHFYVHSLPPAEPIRIPPPITLPLLQISAQLQLPPVLTYSDDVLYNWNLDNPSNEELPTESTIRCQTTFTSTNDEAEFYLVSGRMELAGVDALELMRSTMDEAFVGDDIAIRRITDYLRQLGEIIHRLRTMLLEVKNGCNPDVFYHDVRPWFRGEDSQSGRKWVFEGIEQDPTLALPTELSGPSAGQSSLIHALDIFLGVDRYSHGKEITGHYPTASDEESRARASAFLKRMQLYMPRHHRAFLNHLANNPRPLRDFVFRSAAADPPTPEGNAILEAYNAAVMALKEFRDAHMIIVALYIIIPARNPRKQRTVDTGSQVESDYVAPTTETVQQKPLLKGTGGTDLVRFLKSVRDQTKSAFMTL</sequence>
<dbReference type="GO" id="GO:0033754">
    <property type="term" value="F:indoleamine 2,3-dioxygenase activity"/>
    <property type="evidence" value="ECO:0007669"/>
    <property type="project" value="TreeGrafter"/>
</dbReference>
<dbReference type="GO" id="GO:0034354">
    <property type="term" value="P:'de novo' NAD+ biosynthetic process from L-tryptophan"/>
    <property type="evidence" value="ECO:0007669"/>
    <property type="project" value="TreeGrafter"/>
</dbReference>
<name>A0A0C3CAX0_HEBCY</name>
<keyword evidence="4" id="KW-0349">Heme</keyword>
<organism evidence="5 6">
    <name type="scientific">Hebeloma cylindrosporum</name>
    <dbReference type="NCBI Taxonomy" id="76867"/>
    <lineage>
        <taxon>Eukaryota</taxon>
        <taxon>Fungi</taxon>
        <taxon>Dikarya</taxon>
        <taxon>Basidiomycota</taxon>
        <taxon>Agaricomycotina</taxon>
        <taxon>Agaricomycetes</taxon>
        <taxon>Agaricomycetidae</taxon>
        <taxon>Agaricales</taxon>
        <taxon>Agaricineae</taxon>
        <taxon>Hymenogastraceae</taxon>
        <taxon>Hebeloma</taxon>
    </lineage>
</organism>